<feature type="compositionally biased region" description="Low complexity" evidence="1">
    <location>
        <begin position="168"/>
        <end position="188"/>
    </location>
</feature>
<keyword evidence="3" id="KW-1185">Reference proteome</keyword>
<proteinExistence type="predicted"/>
<feature type="region of interest" description="Disordered" evidence="1">
    <location>
        <begin position="67"/>
        <end position="87"/>
    </location>
</feature>
<name>A0AAN6MYM6_9PEZI</name>
<evidence type="ECO:0000256" key="1">
    <source>
        <dbReference type="SAM" id="MobiDB-lite"/>
    </source>
</evidence>
<sequence>MNSRLNVMCDVNQTMMSSSTHSNNSIANNPNMMRYRPPHGTNVANHHPDNMGPNCANNNALGIYGSTFNNNTNNSHSTPSPSPYNNIPTASAIGQRKHHAEYSNNVVANVSKQAAQAHVNSSEAAVPVASPTPAHDNNNLGAAAVISASPNPKTSPVTASDTASNPAIDTTTTTGIRTISSTIPAAAASDNMARPILPKTNSNSPVPNTPSSKTVTPSKSPLFSQSTSPIPATDPHFTGSNTCLIVKAGIAFSCRFLVAAEKAFPNFEGWWPTQEKGKPHYVLDLNSPLPTHSSPEKRVHVHGKDIHIPAGPNKTDDKCVGREYFDTLQVLFTVMHDSVPTTLTPEQIYRLSHMQPALGLSRPCLHWLYNCMEIFVASCHKDGTRAPARDWEMALSACQGFEWAYHYRNLAARLAYRSRPVKFRVAPQGYENMLSGEKLFLSLPEQGHKGLIGGDVCGQTTFDMILATRGAILTEIVKRARECLNNWLARLGNKPCRNLSCNSMRQAALCTIFEETGLCHPANRAYESWSIHELVVFVTEWQHGKGKAAKYAGTCMQCKGLTATSHLFPIEDLLTEITWGMKNMLLEHTDFPSKPVVPFSGNTQTQAQAGTMNLQMPAGKRVGQKRTMAEMTGTLK</sequence>
<dbReference type="Proteomes" id="UP001303473">
    <property type="component" value="Unassembled WGS sequence"/>
</dbReference>
<evidence type="ECO:0000313" key="2">
    <source>
        <dbReference type="EMBL" id="KAK3935799.1"/>
    </source>
</evidence>
<gene>
    <name evidence="2" type="ORF">QBC46DRAFT_346235</name>
</gene>
<dbReference type="EMBL" id="MU853906">
    <property type="protein sequence ID" value="KAK3935799.1"/>
    <property type="molecule type" value="Genomic_DNA"/>
</dbReference>
<accession>A0AAN6MYM6</accession>
<feature type="compositionally biased region" description="Polar residues" evidence="1">
    <location>
        <begin position="148"/>
        <end position="167"/>
    </location>
</feature>
<evidence type="ECO:0000313" key="3">
    <source>
        <dbReference type="Proteomes" id="UP001303473"/>
    </source>
</evidence>
<feature type="compositionally biased region" description="Low complexity" evidence="1">
    <location>
        <begin position="198"/>
        <end position="221"/>
    </location>
</feature>
<organism evidence="2 3">
    <name type="scientific">Diplogelasinospora grovesii</name>
    <dbReference type="NCBI Taxonomy" id="303347"/>
    <lineage>
        <taxon>Eukaryota</taxon>
        <taxon>Fungi</taxon>
        <taxon>Dikarya</taxon>
        <taxon>Ascomycota</taxon>
        <taxon>Pezizomycotina</taxon>
        <taxon>Sordariomycetes</taxon>
        <taxon>Sordariomycetidae</taxon>
        <taxon>Sordariales</taxon>
        <taxon>Diplogelasinosporaceae</taxon>
        <taxon>Diplogelasinospora</taxon>
    </lineage>
</organism>
<reference evidence="3" key="1">
    <citation type="journal article" date="2023" name="Mol. Phylogenet. Evol.">
        <title>Genome-scale phylogeny and comparative genomics of the fungal order Sordariales.</title>
        <authorList>
            <person name="Hensen N."/>
            <person name="Bonometti L."/>
            <person name="Westerberg I."/>
            <person name="Brannstrom I.O."/>
            <person name="Guillou S."/>
            <person name="Cros-Aarteil S."/>
            <person name="Calhoun S."/>
            <person name="Haridas S."/>
            <person name="Kuo A."/>
            <person name="Mondo S."/>
            <person name="Pangilinan J."/>
            <person name="Riley R."/>
            <person name="LaButti K."/>
            <person name="Andreopoulos B."/>
            <person name="Lipzen A."/>
            <person name="Chen C."/>
            <person name="Yan M."/>
            <person name="Daum C."/>
            <person name="Ng V."/>
            <person name="Clum A."/>
            <person name="Steindorff A."/>
            <person name="Ohm R.A."/>
            <person name="Martin F."/>
            <person name="Silar P."/>
            <person name="Natvig D.O."/>
            <person name="Lalanne C."/>
            <person name="Gautier V."/>
            <person name="Ament-Velasquez S.L."/>
            <person name="Kruys A."/>
            <person name="Hutchinson M.I."/>
            <person name="Powell A.J."/>
            <person name="Barry K."/>
            <person name="Miller A.N."/>
            <person name="Grigoriev I.V."/>
            <person name="Debuchy R."/>
            <person name="Gladieux P."/>
            <person name="Hiltunen Thoren M."/>
            <person name="Johannesson H."/>
        </authorList>
    </citation>
    <scope>NUCLEOTIDE SEQUENCE [LARGE SCALE GENOMIC DNA]</scope>
    <source>
        <strain evidence="3">CBS 340.73</strain>
    </source>
</reference>
<comment type="caution">
    <text evidence="2">The sequence shown here is derived from an EMBL/GenBank/DDBJ whole genome shotgun (WGS) entry which is preliminary data.</text>
</comment>
<dbReference type="AlphaFoldDB" id="A0AAN6MYM6"/>
<feature type="region of interest" description="Disordered" evidence="1">
    <location>
        <begin position="118"/>
        <end position="235"/>
    </location>
</feature>
<protein>
    <submittedName>
        <fullName evidence="2">Uncharacterized protein</fullName>
    </submittedName>
</protein>
<feature type="compositionally biased region" description="Low complexity" evidence="1">
    <location>
        <begin position="67"/>
        <end position="86"/>
    </location>
</feature>